<gene>
    <name evidence="1" type="ORF">HHK36_005121</name>
</gene>
<dbReference type="GO" id="GO:0000976">
    <property type="term" value="F:transcription cis-regulatory region binding"/>
    <property type="evidence" value="ECO:0007669"/>
    <property type="project" value="TreeGrafter"/>
</dbReference>
<evidence type="ECO:0000313" key="1">
    <source>
        <dbReference type="EMBL" id="KAF8409049.1"/>
    </source>
</evidence>
<organism evidence="1 2">
    <name type="scientific">Tetracentron sinense</name>
    <name type="common">Spur-leaf</name>
    <dbReference type="NCBI Taxonomy" id="13715"/>
    <lineage>
        <taxon>Eukaryota</taxon>
        <taxon>Viridiplantae</taxon>
        <taxon>Streptophyta</taxon>
        <taxon>Embryophyta</taxon>
        <taxon>Tracheophyta</taxon>
        <taxon>Spermatophyta</taxon>
        <taxon>Magnoliopsida</taxon>
        <taxon>Trochodendrales</taxon>
        <taxon>Trochodendraceae</taxon>
        <taxon>Tetracentron</taxon>
    </lineage>
</organism>
<reference evidence="1 2" key="1">
    <citation type="submission" date="2020-04" db="EMBL/GenBank/DDBJ databases">
        <title>Plant Genome Project.</title>
        <authorList>
            <person name="Zhang R.-G."/>
        </authorList>
    </citation>
    <scope>NUCLEOTIDE SEQUENCE [LARGE SCALE GENOMIC DNA]</scope>
    <source>
        <strain evidence="1">YNK0</strain>
        <tissue evidence="1">Leaf</tissue>
    </source>
</reference>
<dbReference type="OrthoDB" id="2019351at2759"/>
<protein>
    <submittedName>
        <fullName evidence="1">Uncharacterized protein</fullName>
    </submittedName>
</protein>
<keyword evidence="2" id="KW-1185">Reference proteome</keyword>
<dbReference type="InterPro" id="IPR044823">
    <property type="entry name" value="ASIL1/2-like"/>
</dbReference>
<evidence type="ECO:0000313" key="2">
    <source>
        <dbReference type="Proteomes" id="UP000655225"/>
    </source>
</evidence>
<dbReference type="PANTHER" id="PTHR31307:SF50">
    <property type="entry name" value="SEQUENCE-SPECIFIC DNA BINDING TRANSCRIPTION FACTOR"/>
    <property type="match status" value="1"/>
</dbReference>
<dbReference type="EMBL" id="JABCRI010000003">
    <property type="protein sequence ID" value="KAF8409049.1"/>
    <property type="molecule type" value="Genomic_DNA"/>
</dbReference>
<dbReference type="PANTHER" id="PTHR31307">
    <property type="entry name" value="TRIHELIX TRANSCRIPTION FACTOR ASIL2"/>
    <property type="match status" value="1"/>
</dbReference>
<comment type="caution">
    <text evidence="1">The sequence shown here is derived from an EMBL/GenBank/DDBJ whole genome shotgun (WGS) entry which is preliminary data.</text>
</comment>
<name>A0A834ZK98_TETSI</name>
<proteinExistence type="predicted"/>
<dbReference type="Proteomes" id="UP000655225">
    <property type="component" value="Unassembled WGS sequence"/>
</dbReference>
<sequence>MLWRDHYLELNLGNLRQKHSKEVSDAVIARHGHVNKARPTDIQCKIRIDTLKKNFTDVVRAGISSPDSMCLCLEYGE</sequence>
<accession>A0A834ZK98</accession>
<dbReference type="GO" id="GO:0005634">
    <property type="term" value="C:nucleus"/>
    <property type="evidence" value="ECO:0007669"/>
    <property type="project" value="TreeGrafter"/>
</dbReference>
<dbReference type="AlphaFoldDB" id="A0A834ZK98"/>